<reference evidence="2" key="1">
    <citation type="submission" date="2021-06" db="EMBL/GenBank/DDBJ databases">
        <authorList>
            <person name="Kallberg Y."/>
            <person name="Tangrot J."/>
            <person name="Rosling A."/>
        </authorList>
    </citation>
    <scope>NUCLEOTIDE SEQUENCE</scope>
    <source>
        <strain evidence="2">CL551</strain>
    </source>
</reference>
<dbReference type="Proteomes" id="UP000789342">
    <property type="component" value="Unassembled WGS sequence"/>
</dbReference>
<accession>A0A9N8VMV3</accession>
<evidence type="ECO:0000313" key="3">
    <source>
        <dbReference type="Proteomes" id="UP000789342"/>
    </source>
</evidence>
<protein>
    <submittedName>
        <fullName evidence="2">8709_t:CDS:1</fullName>
    </submittedName>
</protein>
<feature type="region of interest" description="Disordered" evidence="1">
    <location>
        <begin position="1"/>
        <end position="25"/>
    </location>
</feature>
<evidence type="ECO:0000313" key="2">
    <source>
        <dbReference type="EMBL" id="CAG8455942.1"/>
    </source>
</evidence>
<dbReference type="AlphaFoldDB" id="A0A9N8VMV3"/>
<gene>
    <name evidence="2" type="ORF">AMORRO_LOCUS1149</name>
</gene>
<keyword evidence="3" id="KW-1185">Reference proteome</keyword>
<dbReference type="EMBL" id="CAJVPV010000417">
    <property type="protein sequence ID" value="CAG8455942.1"/>
    <property type="molecule type" value="Genomic_DNA"/>
</dbReference>
<organism evidence="2 3">
    <name type="scientific">Acaulospora morrowiae</name>
    <dbReference type="NCBI Taxonomy" id="94023"/>
    <lineage>
        <taxon>Eukaryota</taxon>
        <taxon>Fungi</taxon>
        <taxon>Fungi incertae sedis</taxon>
        <taxon>Mucoromycota</taxon>
        <taxon>Glomeromycotina</taxon>
        <taxon>Glomeromycetes</taxon>
        <taxon>Diversisporales</taxon>
        <taxon>Acaulosporaceae</taxon>
        <taxon>Acaulospora</taxon>
    </lineage>
</organism>
<sequence length="258" mass="29063">MQGYNKGTNSKRTLSPSQFKQRTSGDISPIVRVTPPIAVHHLLPRYTATSWPRTLTFHVFEHRGGVVGVWGDAMIVPDGGKRQSAAAFKSDTQKWRNGLLLFFGLCGGKSSLLKGGRQIPCIRRIPIVLNNFQLNSPPPIVTVIEFSGNRDVFLVYLSPPTVNDILACISVERWWNSLNFTFLEADSPNIHTSGFISNACMRNQHHVIHSRLSTLYNLSFPRQQQRRQGLTHSQNVKRVFLPDSIGSFERWVLLSITN</sequence>
<evidence type="ECO:0000256" key="1">
    <source>
        <dbReference type="SAM" id="MobiDB-lite"/>
    </source>
</evidence>
<proteinExistence type="predicted"/>
<name>A0A9N8VMV3_9GLOM</name>
<comment type="caution">
    <text evidence="2">The sequence shown here is derived from an EMBL/GenBank/DDBJ whole genome shotgun (WGS) entry which is preliminary data.</text>
</comment>